<dbReference type="Pfam" id="PF00075">
    <property type="entry name" value="RNase_H"/>
    <property type="match status" value="1"/>
</dbReference>
<dbReference type="PROSITE" id="PS50879">
    <property type="entry name" value="RNASE_H_1"/>
    <property type="match status" value="1"/>
</dbReference>
<dbReference type="InterPro" id="IPR012337">
    <property type="entry name" value="RNaseH-like_sf"/>
</dbReference>
<accession>A0A4Y2F6S2</accession>
<dbReference type="InterPro" id="IPR002156">
    <property type="entry name" value="RNaseH_domain"/>
</dbReference>
<name>A0A4Y2F6S2_ARAVE</name>
<feature type="domain" description="RNase H type-1" evidence="1">
    <location>
        <begin position="1"/>
        <end position="107"/>
    </location>
</feature>
<protein>
    <recommendedName>
        <fullName evidence="1">RNase H type-1 domain-containing protein</fullName>
    </recommendedName>
</protein>
<gene>
    <name evidence="2" type="ORF">AVEN_179095_1</name>
</gene>
<dbReference type="AlphaFoldDB" id="A0A4Y2F6S2"/>
<reference evidence="2 3" key="1">
    <citation type="journal article" date="2019" name="Sci. Rep.">
        <title>Orb-weaving spider Araneus ventricosus genome elucidates the spidroin gene catalogue.</title>
        <authorList>
            <person name="Kono N."/>
            <person name="Nakamura H."/>
            <person name="Ohtoshi R."/>
            <person name="Moran D.A.P."/>
            <person name="Shinohara A."/>
            <person name="Yoshida Y."/>
            <person name="Fujiwara M."/>
            <person name="Mori M."/>
            <person name="Tomita M."/>
            <person name="Arakawa K."/>
        </authorList>
    </citation>
    <scope>NUCLEOTIDE SEQUENCE [LARGE SCALE GENOMIC DNA]</scope>
</reference>
<evidence type="ECO:0000259" key="1">
    <source>
        <dbReference type="PROSITE" id="PS50879"/>
    </source>
</evidence>
<dbReference type="EMBL" id="BGPR01000803">
    <property type="protein sequence ID" value="GBM36096.1"/>
    <property type="molecule type" value="Genomic_DNA"/>
</dbReference>
<dbReference type="OrthoDB" id="6515318at2759"/>
<sequence length="107" mass="12364">MSKYDIFTDGSNCNGRVGYGAVIYYGDQIQREFSSMLNDEATVFLAEAQGIKNAIMETLDLQGEINIYTDSRTILQPLNVPWSQCIIIHEIKKWIKNKANYRLYWDC</sequence>
<evidence type="ECO:0000313" key="2">
    <source>
        <dbReference type="EMBL" id="GBM36096.1"/>
    </source>
</evidence>
<dbReference type="GO" id="GO:0003676">
    <property type="term" value="F:nucleic acid binding"/>
    <property type="evidence" value="ECO:0007669"/>
    <property type="project" value="InterPro"/>
</dbReference>
<organism evidence="2 3">
    <name type="scientific">Araneus ventricosus</name>
    <name type="common">Orbweaver spider</name>
    <name type="synonym">Epeira ventricosa</name>
    <dbReference type="NCBI Taxonomy" id="182803"/>
    <lineage>
        <taxon>Eukaryota</taxon>
        <taxon>Metazoa</taxon>
        <taxon>Ecdysozoa</taxon>
        <taxon>Arthropoda</taxon>
        <taxon>Chelicerata</taxon>
        <taxon>Arachnida</taxon>
        <taxon>Araneae</taxon>
        <taxon>Araneomorphae</taxon>
        <taxon>Entelegynae</taxon>
        <taxon>Araneoidea</taxon>
        <taxon>Araneidae</taxon>
        <taxon>Araneus</taxon>
    </lineage>
</organism>
<dbReference type="SUPFAM" id="SSF53098">
    <property type="entry name" value="Ribonuclease H-like"/>
    <property type="match status" value="1"/>
</dbReference>
<comment type="caution">
    <text evidence="2">The sequence shown here is derived from an EMBL/GenBank/DDBJ whole genome shotgun (WGS) entry which is preliminary data.</text>
</comment>
<dbReference type="Proteomes" id="UP000499080">
    <property type="component" value="Unassembled WGS sequence"/>
</dbReference>
<evidence type="ECO:0000313" key="3">
    <source>
        <dbReference type="Proteomes" id="UP000499080"/>
    </source>
</evidence>
<keyword evidence="3" id="KW-1185">Reference proteome</keyword>
<dbReference type="GO" id="GO:0004523">
    <property type="term" value="F:RNA-DNA hybrid ribonuclease activity"/>
    <property type="evidence" value="ECO:0007669"/>
    <property type="project" value="InterPro"/>
</dbReference>
<dbReference type="InterPro" id="IPR036397">
    <property type="entry name" value="RNaseH_sf"/>
</dbReference>
<dbReference type="Gene3D" id="3.30.420.10">
    <property type="entry name" value="Ribonuclease H-like superfamily/Ribonuclease H"/>
    <property type="match status" value="1"/>
</dbReference>
<proteinExistence type="predicted"/>